<dbReference type="AlphaFoldDB" id="A0A212J147"/>
<organism evidence="2">
    <name type="scientific">uncultured Dysgonomonas sp</name>
    <dbReference type="NCBI Taxonomy" id="206096"/>
    <lineage>
        <taxon>Bacteria</taxon>
        <taxon>Pseudomonadati</taxon>
        <taxon>Bacteroidota</taxon>
        <taxon>Bacteroidia</taxon>
        <taxon>Bacteroidales</taxon>
        <taxon>Dysgonomonadaceae</taxon>
        <taxon>Dysgonomonas</taxon>
        <taxon>environmental samples</taxon>
    </lineage>
</organism>
<protein>
    <recommendedName>
        <fullName evidence="1">MnmC-like methyltransferase domain-containing protein</fullName>
    </recommendedName>
</protein>
<dbReference type="PANTHER" id="PTHR39963">
    <property type="entry name" value="SLL0983 PROTEIN"/>
    <property type="match status" value="1"/>
</dbReference>
<sequence length="225" mass="25825">MSVKPVIELTADGSHTLFMPGLNEHYHSVNGAIQESTHVFIETGLKHCSKDTLHVFEVGFGTGLNAFLTLLESRKRERVIHYTTIEAYPLSDNIIKDLNYPEKYLSIEQDMYYKLHSAEWEKESEITDNFFLTKIKADFTNFDFSKIKENVDIIYFDAFAPDKQADMWTQDIFDKLYAISGNGCILVTYCAKGIVRRMMQQAGYITERLPGPPGKREMLRATKNS</sequence>
<dbReference type="GO" id="GO:0016645">
    <property type="term" value="F:oxidoreductase activity, acting on the CH-NH group of donors"/>
    <property type="evidence" value="ECO:0007669"/>
    <property type="project" value="InterPro"/>
</dbReference>
<gene>
    <name evidence="2" type="ORF">KL86DYS1_10792</name>
</gene>
<dbReference type="NCBIfam" id="NF033855">
    <property type="entry name" value="tRNA_MNMC2"/>
    <property type="match status" value="1"/>
</dbReference>
<dbReference type="InterPro" id="IPR008471">
    <property type="entry name" value="MnmC-like_methylTransf"/>
</dbReference>
<dbReference type="Gene3D" id="3.40.50.150">
    <property type="entry name" value="Vaccinia Virus protein VP39"/>
    <property type="match status" value="1"/>
</dbReference>
<dbReference type="GO" id="GO:0004808">
    <property type="term" value="F:tRNA (5-methylaminomethyl-2-thiouridylate)(34)-methyltransferase activity"/>
    <property type="evidence" value="ECO:0007669"/>
    <property type="project" value="InterPro"/>
</dbReference>
<dbReference type="InterPro" id="IPR047785">
    <property type="entry name" value="tRNA_MNMC2"/>
</dbReference>
<dbReference type="EMBL" id="FLUM01000001">
    <property type="protein sequence ID" value="SBV93150.1"/>
    <property type="molecule type" value="Genomic_DNA"/>
</dbReference>
<dbReference type="PANTHER" id="PTHR39963:SF1">
    <property type="entry name" value="MNMC-LIKE METHYLTRANSFERASE DOMAIN-CONTAINING PROTEIN"/>
    <property type="match status" value="1"/>
</dbReference>
<dbReference type="RefSeq" id="WP_296938679.1">
    <property type="nucleotide sequence ID" value="NZ_LT599032.1"/>
</dbReference>
<dbReference type="InterPro" id="IPR029063">
    <property type="entry name" value="SAM-dependent_MTases_sf"/>
</dbReference>
<evidence type="ECO:0000313" key="2">
    <source>
        <dbReference type="EMBL" id="SBV93150.1"/>
    </source>
</evidence>
<accession>A0A212J147</accession>
<evidence type="ECO:0000259" key="1">
    <source>
        <dbReference type="Pfam" id="PF05430"/>
    </source>
</evidence>
<dbReference type="Pfam" id="PF05430">
    <property type="entry name" value="Methyltransf_30"/>
    <property type="match status" value="1"/>
</dbReference>
<name>A0A212J147_9BACT</name>
<feature type="domain" description="MnmC-like methyltransferase" evidence="1">
    <location>
        <begin position="143"/>
        <end position="224"/>
    </location>
</feature>
<reference evidence="2" key="1">
    <citation type="submission" date="2016-04" db="EMBL/GenBank/DDBJ databases">
        <authorList>
            <person name="Evans L.H."/>
            <person name="Alamgir A."/>
            <person name="Owens N."/>
            <person name="Weber N.D."/>
            <person name="Virtaneva K."/>
            <person name="Barbian K."/>
            <person name="Babar A."/>
            <person name="Rosenke K."/>
        </authorList>
    </citation>
    <scope>NUCLEOTIDE SEQUENCE</scope>
    <source>
        <strain evidence="2">86-1</strain>
    </source>
</reference>
<proteinExistence type="predicted"/>